<feature type="transmembrane region" description="Helical" evidence="7">
    <location>
        <begin position="329"/>
        <end position="353"/>
    </location>
</feature>
<comment type="subcellular location">
    <subcellularLocation>
        <location evidence="1">Membrane</location>
        <topology evidence="1">Multi-pass membrane protein</topology>
    </subcellularLocation>
</comment>
<feature type="transmembrane region" description="Helical" evidence="7">
    <location>
        <begin position="359"/>
        <end position="378"/>
    </location>
</feature>
<feature type="transmembrane region" description="Helical" evidence="7">
    <location>
        <begin position="390"/>
        <end position="412"/>
    </location>
</feature>
<evidence type="ECO:0000256" key="7">
    <source>
        <dbReference type="SAM" id="Phobius"/>
    </source>
</evidence>
<sequence>MAVSSTGGDSESAGLLQTDKNVPKDSFHLAYIIYFALGAGYLLPWNAFITAVDYFDYIYPDVSVDRIFAVVYMVVALIGLLFIVVYAERSNPHVRINVGLGAFVVSLLVVPVMDAVYIKGQTGLYSGFYVTIGAVVLSGAGDALVQGGIIGSAGELPERYMQAVVAGTAASVKCDLGILDFEGFGFVCGDFVSLDDALIRVLEFKGVLVSFLRIFTKAVYSQDAQGLRSSALLYFSVSIVFMAVCVVLYNVAPKLPIIKHYQELKMQAVNEEKEEQALKSRSVWRSSLLDIVGRTKRYGFGVLLIYVVTLSIFPGYVTEDVYSPTLKDWYAIILITGYNLFDLIGKCLTAVYLLENEKVAIGATVARFLFYPLFYLCLHGPSIFRTEIPVTILTCLLGVTNGYFTSVLMILAPKVVPLQHAETAGIVIVLFLVVGLAIGSVVAWFWVV</sequence>
<comment type="similarity">
    <text evidence="2">Belongs to the SLC29A/ENT transporter (TC 2.A.57) family.</text>
</comment>
<feature type="transmembrane region" description="Helical" evidence="7">
    <location>
        <begin position="298"/>
        <end position="317"/>
    </location>
</feature>
<dbReference type="Pfam" id="PF01733">
    <property type="entry name" value="Nucleoside_tran"/>
    <property type="match status" value="2"/>
</dbReference>
<dbReference type="SUPFAM" id="SSF103473">
    <property type="entry name" value="MFS general substrate transporter"/>
    <property type="match status" value="1"/>
</dbReference>
<feature type="transmembrane region" description="Helical" evidence="7">
    <location>
        <begin position="231"/>
        <end position="252"/>
    </location>
</feature>
<keyword evidence="9" id="KW-1185">Reference proteome</keyword>
<feature type="transmembrane region" description="Helical" evidence="7">
    <location>
        <begin position="67"/>
        <end position="86"/>
    </location>
</feature>
<evidence type="ECO:0000256" key="2">
    <source>
        <dbReference type="ARBA" id="ARBA00007965"/>
    </source>
</evidence>
<evidence type="ECO:0000256" key="5">
    <source>
        <dbReference type="ARBA" id="ARBA00022989"/>
    </source>
</evidence>
<dbReference type="Proteomes" id="UP001370490">
    <property type="component" value="Unassembled WGS sequence"/>
</dbReference>
<dbReference type="GO" id="GO:0005886">
    <property type="term" value="C:plasma membrane"/>
    <property type="evidence" value="ECO:0007669"/>
    <property type="project" value="TreeGrafter"/>
</dbReference>
<accession>A0AAN8UUD6</accession>
<dbReference type="AlphaFoldDB" id="A0AAN8UUD6"/>
<dbReference type="PANTHER" id="PTHR10332">
    <property type="entry name" value="EQUILIBRATIVE NUCLEOSIDE TRANSPORTER"/>
    <property type="match status" value="1"/>
</dbReference>
<evidence type="ECO:0000313" key="9">
    <source>
        <dbReference type="Proteomes" id="UP001370490"/>
    </source>
</evidence>
<reference evidence="8 9" key="1">
    <citation type="submission" date="2023-12" db="EMBL/GenBank/DDBJ databases">
        <title>A high-quality genome assembly for Dillenia turbinata (Dilleniales).</title>
        <authorList>
            <person name="Chanderbali A."/>
        </authorList>
    </citation>
    <scope>NUCLEOTIDE SEQUENCE [LARGE SCALE GENOMIC DNA]</scope>
    <source>
        <strain evidence="8">LSX21</strain>
        <tissue evidence="8">Leaf</tissue>
    </source>
</reference>
<keyword evidence="6 7" id="KW-0472">Membrane</keyword>
<name>A0AAN8UUD6_9MAGN</name>
<protein>
    <submittedName>
        <fullName evidence="8">Equilibrative nucleoside transporter</fullName>
    </submittedName>
</protein>
<feature type="transmembrane region" description="Helical" evidence="7">
    <location>
        <begin position="98"/>
        <end position="118"/>
    </location>
</feature>
<evidence type="ECO:0000256" key="1">
    <source>
        <dbReference type="ARBA" id="ARBA00004141"/>
    </source>
</evidence>
<dbReference type="PRINTS" id="PR01130">
    <property type="entry name" value="DERENTRNSPRT"/>
</dbReference>
<evidence type="ECO:0000256" key="4">
    <source>
        <dbReference type="ARBA" id="ARBA00022692"/>
    </source>
</evidence>
<evidence type="ECO:0000256" key="3">
    <source>
        <dbReference type="ARBA" id="ARBA00022448"/>
    </source>
</evidence>
<dbReference type="InterPro" id="IPR002259">
    <property type="entry name" value="Eqnu_transpt"/>
</dbReference>
<feature type="transmembrane region" description="Helical" evidence="7">
    <location>
        <begin position="29"/>
        <end position="47"/>
    </location>
</feature>
<feature type="transmembrane region" description="Helical" evidence="7">
    <location>
        <begin position="424"/>
        <end position="447"/>
    </location>
</feature>
<evidence type="ECO:0000256" key="6">
    <source>
        <dbReference type="ARBA" id="ARBA00023136"/>
    </source>
</evidence>
<dbReference type="EMBL" id="JBAMMX010000019">
    <property type="protein sequence ID" value="KAK6922165.1"/>
    <property type="molecule type" value="Genomic_DNA"/>
</dbReference>
<dbReference type="GO" id="GO:0005337">
    <property type="term" value="F:nucleoside transmembrane transporter activity"/>
    <property type="evidence" value="ECO:0007669"/>
    <property type="project" value="InterPro"/>
</dbReference>
<dbReference type="PIRSF" id="PIRSF016379">
    <property type="entry name" value="ENT"/>
    <property type="match status" value="1"/>
</dbReference>
<keyword evidence="3" id="KW-0813">Transport</keyword>
<keyword evidence="5 7" id="KW-1133">Transmembrane helix</keyword>
<dbReference type="InterPro" id="IPR036259">
    <property type="entry name" value="MFS_trans_sf"/>
</dbReference>
<organism evidence="8 9">
    <name type="scientific">Dillenia turbinata</name>
    <dbReference type="NCBI Taxonomy" id="194707"/>
    <lineage>
        <taxon>Eukaryota</taxon>
        <taxon>Viridiplantae</taxon>
        <taxon>Streptophyta</taxon>
        <taxon>Embryophyta</taxon>
        <taxon>Tracheophyta</taxon>
        <taxon>Spermatophyta</taxon>
        <taxon>Magnoliopsida</taxon>
        <taxon>eudicotyledons</taxon>
        <taxon>Gunneridae</taxon>
        <taxon>Pentapetalae</taxon>
        <taxon>Dilleniales</taxon>
        <taxon>Dilleniaceae</taxon>
        <taxon>Dillenia</taxon>
    </lineage>
</organism>
<keyword evidence="4 7" id="KW-0812">Transmembrane</keyword>
<proteinExistence type="inferred from homology"/>
<comment type="caution">
    <text evidence="8">The sequence shown here is derived from an EMBL/GenBank/DDBJ whole genome shotgun (WGS) entry which is preliminary data.</text>
</comment>
<dbReference type="PANTHER" id="PTHR10332:SF10">
    <property type="entry name" value="EQUILIBRATIVE NUCLEOSIDE TRANSPORTER 4"/>
    <property type="match status" value="1"/>
</dbReference>
<gene>
    <name evidence="8" type="ORF">RJ641_012672</name>
</gene>
<evidence type="ECO:0000313" key="8">
    <source>
        <dbReference type="EMBL" id="KAK6922165.1"/>
    </source>
</evidence>